<dbReference type="PROSITE" id="PS50977">
    <property type="entry name" value="HTH_TETR_2"/>
    <property type="match status" value="1"/>
</dbReference>
<keyword evidence="3" id="KW-0804">Transcription</keyword>
<evidence type="ECO:0000256" key="4">
    <source>
        <dbReference type="PROSITE-ProRule" id="PRU00335"/>
    </source>
</evidence>
<dbReference type="SUPFAM" id="SSF46689">
    <property type="entry name" value="Homeodomain-like"/>
    <property type="match status" value="1"/>
</dbReference>
<evidence type="ECO:0000256" key="2">
    <source>
        <dbReference type="ARBA" id="ARBA00023125"/>
    </source>
</evidence>
<keyword evidence="2 4" id="KW-0238">DNA-binding</keyword>
<dbReference type="Pfam" id="PF00440">
    <property type="entry name" value="TetR_N"/>
    <property type="match status" value="1"/>
</dbReference>
<name>A0A6G7YEA5_9ACTN</name>
<evidence type="ECO:0000259" key="5">
    <source>
        <dbReference type="PROSITE" id="PS50977"/>
    </source>
</evidence>
<evidence type="ECO:0000313" key="6">
    <source>
        <dbReference type="EMBL" id="QIK75100.1"/>
    </source>
</evidence>
<dbReference type="GO" id="GO:0003700">
    <property type="term" value="F:DNA-binding transcription factor activity"/>
    <property type="evidence" value="ECO:0007669"/>
    <property type="project" value="TreeGrafter"/>
</dbReference>
<keyword evidence="7" id="KW-1185">Reference proteome</keyword>
<evidence type="ECO:0000256" key="1">
    <source>
        <dbReference type="ARBA" id="ARBA00023015"/>
    </source>
</evidence>
<reference evidence="6 7" key="1">
    <citation type="submission" date="2020-03" db="EMBL/GenBank/DDBJ databases">
        <title>Nocardioides sp. nov., isolated from fish.</title>
        <authorList>
            <person name="Hyun D.-W."/>
            <person name="Bae J.-W."/>
        </authorList>
    </citation>
    <scope>NUCLEOTIDE SEQUENCE [LARGE SCALE GENOMIC DNA]</scope>
    <source>
        <strain evidence="6 7">HDW12A</strain>
    </source>
</reference>
<gene>
    <name evidence="6" type="ORF">G7071_06320</name>
</gene>
<feature type="DNA-binding region" description="H-T-H motif" evidence="4">
    <location>
        <begin position="27"/>
        <end position="46"/>
    </location>
</feature>
<dbReference type="PANTHER" id="PTHR30055:SF234">
    <property type="entry name" value="HTH-TYPE TRANSCRIPTIONAL REGULATOR BETI"/>
    <property type="match status" value="1"/>
</dbReference>
<dbReference type="Gene3D" id="1.10.357.10">
    <property type="entry name" value="Tetracycline Repressor, domain 2"/>
    <property type="match status" value="1"/>
</dbReference>
<dbReference type="InterPro" id="IPR001647">
    <property type="entry name" value="HTH_TetR"/>
</dbReference>
<dbReference type="InterPro" id="IPR009057">
    <property type="entry name" value="Homeodomain-like_sf"/>
</dbReference>
<organism evidence="6 7">
    <name type="scientific">Nocardioides piscis</name>
    <dbReference type="NCBI Taxonomy" id="2714938"/>
    <lineage>
        <taxon>Bacteria</taxon>
        <taxon>Bacillati</taxon>
        <taxon>Actinomycetota</taxon>
        <taxon>Actinomycetes</taxon>
        <taxon>Propionibacteriales</taxon>
        <taxon>Nocardioidaceae</taxon>
        <taxon>Nocardioides</taxon>
    </lineage>
</organism>
<dbReference type="EMBL" id="CP049866">
    <property type="protein sequence ID" value="QIK75100.1"/>
    <property type="molecule type" value="Genomic_DNA"/>
</dbReference>
<evidence type="ECO:0000256" key="3">
    <source>
        <dbReference type="ARBA" id="ARBA00023163"/>
    </source>
</evidence>
<dbReference type="AlphaFoldDB" id="A0A6G7YEA5"/>
<dbReference type="KEGG" id="npi:G7071_06320"/>
<dbReference type="Proteomes" id="UP000502035">
    <property type="component" value="Chromosome"/>
</dbReference>
<dbReference type="RefSeq" id="WP_166316310.1">
    <property type="nucleotide sequence ID" value="NZ_CP049866.1"/>
</dbReference>
<accession>A0A6G7YEA5</accession>
<dbReference type="PRINTS" id="PR00455">
    <property type="entry name" value="HTHTETR"/>
</dbReference>
<keyword evidence="1" id="KW-0805">Transcription regulation</keyword>
<protein>
    <submittedName>
        <fullName evidence="6">TetR/AcrR family transcriptional regulator</fullName>
    </submittedName>
</protein>
<dbReference type="InterPro" id="IPR050109">
    <property type="entry name" value="HTH-type_TetR-like_transc_reg"/>
</dbReference>
<feature type="domain" description="HTH tetR-type" evidence="5">
    <location>
        <begin position="4"/>
        <end position="64"/>
    </location>
</feature>
<proteinExistence type="predicted"/>
<dbReference type="GO" id="GO:0000976">
    <property type="term" value="F:transcription cis-regulatory region binding"/>
    <property type="evidence" value="ECO:0007669"/>
    <property type="project" value="TreeGrafter"/>
</dbReference>
<dbReference type="PANTHER" id="PTHR30055">
    <property type="entry name" value="HTH-TYPE TRANSCRIPTIONAL REGULATOR RUTR"/>
    <property type="match status" value="1"/>
</dbReference>
<evidence type="ECO:0000313" key="7">
    <source>
        <dbReference type="Proteomes" id="UP000502035"/>
    </source>
</evidence>
<sequence length="207" mass="21312">MSTEATRVALMDAAVRVTATVGTKGLTARGIAAEAGVNQALVYYHFEGVEGLLQAAYQRATAAMVAGFAEDLAAATTFEELYGVGARLAAGAAQDGSAALLSHVISAAHTDDQMAAMLRDALSLWRAAVSDSVLRILSARGLDGAMDVTALSDSLAASTIGMVTLGAVPGQPLGNPLEAVRGLPPVLDRVLRLVPRPLVRRIFASRA</sequence>